<name>A0ABV3JZB7_STRON</name>
<keyword evidence="3" id="KW-1185">Reference proteome</keyword>
<protein>
    <recommendedName>
        <fullName evidence="4">Sigma-like protein</fullName>
    </recommendedName>
</protein>
<sequence length="52" mass="5439">MSDENKLKPNLPKPNDDHMGGTTGLAATPLQPTAETNAPAVVQDDHMGSEPV</sequence>
<feature type="region of interest" description="Disordered" evidence="1">
    <location>
        <begin position="1"/>
        <end position="52"/>
    </location>
</feature>
<dbReference type="RefSeq" id="WP_161968723.1">
    <property type="nucleotide sequence ID" value="NZ_JBFAUK010000010.1"/>
</dbReference>
<accession>A0ABV3JZB7</accession>
<evidence type="ECO:0008006" key="4">
    <source>
        <dbReference type="Google" id="ProtNLM"/>
    </source>
</evidence>
<evidence type="ECO:0000313" key="2">
    <source>
        <dbReference type="EMBL" id="MEV5507822.1"/>
    </source>
</evidence>
<comment type="caution">
    <text evidence="2">The sequence shown here is derived from an EMBL/GenBank/DDBJ whole genome shotgun (WGS) entry which is preliminary data.</text>
</comment>
<reference evidence="2 3" key="1">
    <citation type="submission" date="2024-06" db="EMBL/GenBank/DDBJ databases">
        <title>The Natural Products Discovery Center: Release of the First 8490 Sequenced Strains for Exploring Actinobacteria Biosynthetic Diversity.</title>
        <authorList>
            <person name="Kalkreuter E."/>
            <person name="Kautsar S.A."/>
            <person name="Yang D."/>
            <person name="Bader C.D."/>
            <person name="Teijaro C.N."/>
            <person name="Fluegel L."/>
            <person name="Davis C.M."/>
            <person name="Simpson J.R."/>
            <person name="Lauterbach L."/>
            <person name="Steele A.D."/>
            <person name="Gui C."/>
            <person name="Meng S."/>
            <person name="Li G."/>
            <person name="Viehrig K."/>
            <person name="Ye F."/>
            <person name="Su P."/>
            <person name="Kiefer A.F."/>
            <person name="Nichols A."/>
            <person name="Cepeda A.J."/>
            <person name="Yan W."/>
            <person name="Fan B."/>
            <person name="Jiang Y."/>
            <person name="Adhikari A."/>
            <person name="Zheng C.-J."/>
            <person name="Schuster L."/>
            <person name="Cowan T.M."/>
            <person name="Smanski M.J."/>
            <person name="Chevrette M.G."/>
            <person name="De Carvalho L.P.S."/>
            <person name="Shen B."/>
        </authorList>
    </citation>
    <scope>NUCLEOTIDE SEQUENCE [LARGE SCALE GENOMIC DNA]</scope>
    <source>
        <strain evidence="2 3">NPDC052347</strain>
    </source>
</reference>
<evidence type="ECO:0000256" key="1">
    <source>
        <dbReference type="SAM" id="MobiDB-lite"/>
    </source>
</evidence>
<evidence type="ECO:0000313" key="3">
    <source>
        <dbReference type="Proteomes" id="UP001552594"/>
    </source>
</evidence>
<proteinExistence type="predicted"/>
<gene>
    <name evidence="2" type="ORF">AB0L16_15290</name>
</gene>
<dbReference type="EMBL" id="JBFAUK010000010">
    <property type="protein sequence ID" value="MEV5507822.1"/>
    <property type="molecule type" value="Genomic_DNA"/>
</dbReference>
<organism evidence="2 3">
    <name type="scientific">Streptomyces orinoci</name>
    <name type="common">Streptoverticillium orinoci</name>
    <dbReference type="NCBI Taxonomy" id="67339"/>
    <lineage>
        <taxon>Bacteria</taxon>
        <taxon>Bacillati</taxon>
        <taxon>Actinomycetota</taxon>
        <taxon>Actinomycetes</taxon>
        <taxon>Kitasatosporales</taxon>
        <taxon>Streptomycetaceae</taxon>
        <taxon>Streptomyces</taxon>
    </lineage>
</organism>
<dbReference type="Proteomes" id="UP001552594">
    <property type="component" value="Unassembled WGS sequence"/>
</dbReference>
<feature type="compositionally biased region" description="Basic and acidic residues" evidence="1">
    <location>
        <begin position="43"/>
        <end position="52"/>
    </location>
</feature>